<gene>
    <name evidence="2" type="ORF">K0M31_007211</name>
</gene>
<organism evidence="2 3">
    <name type="scientific">Melipona bicolor</name>
    <dbReference type="NCBI Taxonomy" id="60889"/>
    <lineage>
        <taxon>Eukaryota</taxon>
        <taxon>Metazoa</taxon>
        <taxon>Ecdysozoa</taxon>
        <taxon>Arthropoda</taxon>
        <taxon>Hexapoda</taxon>
        <taxon>Insecta</taxon>
        <taxon>Pterygota</taxon>
        <taxon>Neoptera</taxon>
        <taxon>Endopterygota</taxon>
        <taxon>Hymenoptera</taxon>
        <taxon>Apocrita</taxon>
        <taxon>Aculeata</taxon>
        <taxon>Apoidea</taxon>
        <taxon>Anthophila</taxon>
        <taxon>Apidae</taxon>
        <taxon>Melipona</taxon>
    </lineage>
</organism>
<name>A0AA40GB09_9HYME</name>
<comment type="caution">
    <text evidence="2">The sequence shown here is derived from an EMBL/GenBank/DDBJ whole genome shotgun (WGS) entry which is preliminary data.</text>
</comment>
<evidence type="ECO:0000313" key="3">
    <source>
        <dbReference type="Proteomes" id="UP001177670"/>
    </source>
</evidence>
<evidence type="ECO:0000256" key="1">
    <source>
        <dbReference type="SAM" id="MobiDB-lite"/>
    </source>
</evidence>
<dbReference type="Proteomes" id="UP001177670">
    <property type="component" value="Unassembled WGS sequence"/>
</dbReference>
<feature type="compositionally biased region" description="Basic and acidic residues" evidence="1">
    <location>
        <begin position="84"/>
        <end position="105"/>
    </location>
</feature>
<feature type="compositionally biased region" description="Polar residues" evidence="1">
    <location>
        <begin position="31"/>
        <end position="52"/>
    </location>
</feature>
<accession>A0AA40GB09</accession>
<sequence length="105" mass="11817">MFSVKVRLKKETEREQPTSSTRKFRERSAIVSKSAQQNLLTIPRQTCSSSQLLRVPSAPYVRETRQSRSETSRNGSGEAGAAETEGKERQESGLKERSGCDRTRI</sequence>
<feature type="region of interest" description="Disordered" evidence="1">
    <location>
        <begin position="1"/>
        <end position="105"/>
    </location>
</feature>
<proteinExistence type="predicted"/>
<keyword evidence="3" id="KW-1185">Reference proteome</keyword>
<protein>
    <submittedName>
        <fullName evidence="2">Uncharacterized protein</fullName>
    </submittedName>
</protein>
<evidence type="ECO:0000313" key="2">
    <source>
        <dbReference type="EMBL" id="KAK1134419.1"/>
    </source>
</evidence>
<feature type="compositionally biased region" description="Basic and acidic residues" evidence="1">
    <location>
        <begin position="62"/>
        <end position="71"/>
    </location>
</feature>
<reference evidence="2" key="1">
    <citation type="submission" date="2021-10" db="EMBL/GenBank/DDBJ databases">
        <title>Melipona bicolor Genome sequencing and assembly.</title>
        <authorList>
            <person name="Araujo N.S."/>
            <person name="Arias M.C."/>
        </authorList>
    </citation>
    <scope>NUCLEOTIDE SEQUENCE</scope>
    <source>
        <strain evidence="2">USP_2M_L1-L4_2017</strain>
        <tissue evidence="2">Whole body</tissue>
    </source>
</reference>
<dbReference type="EMBL" id="JAHYIQ010000002">
    <property type="protein sequence ID" value="KAK1134419.1"/>
    <property type="molecule type" value="Genomic_DNA"/>
</dbReference>
<dbReference type="AlphaFoldDB" id="A0AA40GB09"/>